<dbReference type="CDD" id="cd11065">
    <property type="entry name" value="CYP64-like"/>
    <property type="match status" value="1"/>
</dbReference>
<comment type="cofactor">
    <cofactor evidence="1 14">
        <name>heme</name>
        <dbReference type="ChEBI" id="CHEBI:30413"/>
    </cofactor>
</comment>
<evidence type="ECO:0000256" key="14">
    <source>
        <dbReference type="PIRSR" id="PIRSR602401-1"/>
    </source>
</evidence>
<dbReference type="PANTHER" id="PTHR46300:SF2">
    <property type="entry name" value="CYTOCHROME P450 MONOOXYGENASE ALNH-RELATED"/>
    <property type="match status" value="1"/>
</dbReference>
<evidence type="ECO:0000256" key="10">
    <source>
        <dbReference type="ARBA" id="ARBA00023004"/>
    </source>
</evidence>
<evidence type="ECO:0000256" key="13">
    <source>
        <dbReference type="ARBA" id="ARBA00023180"/>
    </source>
</evidence>
<dbReference type="GO" id="GO:0016705">
    <property type="term" value="F:oxidoreductase activity, acting on paired donors, with incorporation or reduction of molecular oxygen"/>
    <property type="evidence" value="ECO:0007669"/>
    <property type="project" value="InterPro"/>
</dbReference>
<reference evidence="17 18" key="1">
    <citation type="submission" date="2015-12" db="EMBL/GenBank/DDBJ databases">
        <title>Draft genome sequence of Moniliophthora roreri, the causal agent of frosty pod rot of cacao.</title>
        <authorList>
            <person name="Aime M.C."/>
            <person name="Diaz-Valderrama J.R."/>
            <person name="Kijpornyongpan T."/>
            <person name="Phillips-Mora W."/>
        </authorList>
    </citation>
    <scope>NUCLEOTIDE SEQUENCE [LARGE SCALE GENOMIC DNA]</scope>
    <source>
        <strain evidence="17 18">MCA 2952</strain>
    </source>
</reference>
<dbReference type="GO" id="GO:0004497">
    <property type="term" value="F:monooxygenase activity"/>
    <property type="evidence" value="ECO:0007669"/>
    <property type="project" value="UniProtKB-KW"/>
</dbReference>
<keyword evidence="7 14" id="KW-0479">Metal-binding</keyword>
<evidence type="ECO:0000256" key="5">
    <source>
        <dbReference type="ARBA" id="ARBA00022617"/>
    </source>
</evidence>
<keyword evidence="13" id="KW-0325">Glycoprotein</keyword>
<dbReference type="GO" id="GO:0020037">
    <property type="term" value="F:heme binding"/>
    <property type="evidence" value="ECO:0007669"/>
    <property type="project" value="InterPro"/>
</dbReference>
<keyword evidence="5 14" id="KW-0349">Heme</keyword>
<evidence type="ECO:0000256" key="9">
    <source>
        <dbReference type="ARBA" id="ARBA00023002"/>
    </source>
</evidence>
<dbReference type="InterPro" id="IPR036396">
    <property type="entry name" value="Cyt_P450_sf"/>
</dbReference>
<dbReference type="EMBL" id="LATX01002292">
    <property type="protein sequence ID" value="KTB31769.1"/>
    <property type="molecule type" value="Genomic_DNA"/>
</dbReference>
<dbReference type="eggNOG" id="KOG0156">
    <property type="taxonomic scope" value="Eukaryota"/>
</dbReference>
<evidence type="ECO:0000256" key="6">
    <source>
        <dbReference type="ARBA" id="ARBA00022692"/>
    </source>
</evidence>
<comment type="similarity">
    <text evidence="4 15">Belongs to the cytochrome P450 family.</text>
</comment>
<name>A0A0W0F625_MONRR</name>
<evidence type="ECO:0000256" key="8">
    <source>
        <dbReference type="ARBA" id="ARBA00022989"/>
    </source>
</evidence>
<evidence type="ECO:0000256" key="12">
    <source>
        <dbReference type="ARBA" id="ARBA00023136"/>
    </source>
</evidence>
<dbReference type="PRINTS" id="PR00463">
    <property type="entry name" value="EP450I"/>
</dbReference>
<evidence type="ECO:0000313" key="17">
    <source>
        <dbReference type="EMBL" id="KTB31769.1"/>
    </source>
</evidence>
<evidence type="ECO:0000256" key="7">
    <source>
        <dbReference type="ARBA" id="ARBA00022723"/>
    </source>
</evidence>
<evidence type="ECO:0000256" key="1">
    <source>
        <dbReference type="ARBA" id="ARBA00001971"/>
    </source>
</evidence>
<proteinExistence type="inferred from homology"/>
<dbReference type="PROSITE" id="PS00086">
    <property type="entry name" value="CYTOCHROME_P450"/>
    <property type="match status" value="1"/>
</dbReference>
<dbReference type="Pfam" id="PF00067">
    <property type="entry name" value="p450"/>
    <property type="match status" value="1"/>
</dbReference>
<dbReference type="InterPro" id="IPR050364">
    <property type="entry name" value="Cytochrome_P450_fung"/>
</dbReference>
<dbReference type="AlphaFoldDB" id="A0A0W0F625"/>
<dbReference type="Proteomes" id="UP000054988">
    <property type="component" value="Unassembled WGS sequence"/>
</dbReference>
<keyword evidence="10 14" id="KW-0408">Iron</keyword>
<dbReference type="InterPro" id="IPR017972">
    <property type="entry name" value="Cyt_P450_CS"/>
</dbReference>
<dbReference type="InterPro" id="IPR002401">
    <property type="entry name" value="Cyt_P450_E_grp-I"/>
</dbReference>
<dbReference type="SUPFAM" id="SSF48264">
    <property type="entry name" value="Cytochrome P450"/>
    <property type="match status" value="1"/>
</dbReference>
<evidence type="ECO:0000256" key="16">
    <source>
        <dbReference type="SAM" id="Phobius"/>
    </source>
</evidence>
<dbReference type="PRINTS" id="PR00385">
    <property type="entry name" value="P450"/>
</dbReference>
<evidence type="ECO:0000256" key="15">
    <source>
        <dbReference type="RuleBase" id="RU000461"/>
    </source>
</evidence>
<evidence type="ECO:0000256" key="11">
    <source>
        <dbReference type="ARBA" id="ARBA00023033"/>
    </source>
</evidence>
<organism evidence="17 18">
    <name type="scientific">Moniliophthora roreri</name>
    <name type="common">Frosty pod rot fungus</name>
    <name type="synonym">Monilia roreri</name>
    <dbReference type="NCBI Taxonomy" id="221103"/>
    <lineage>
        <taxon>Eukaryota</taxon>
        <taxon>Fungi</taxon>
        <taxon>Dikarya</taxon>
        <taxon>Basidiomycota</taxon>
        <taxon>Agaricomycotina</taxon>
        <taxon>Agaricomycetes</taxon>
        <taxon>Agaricomycetidae</taxon>
        <taxon>Agaricales</taxon>
        <taxon>Marasmiineae</taxon>
        <taxon>Marasmiaceae</taxon>
        <taxon>Moniliophthora</taxon>
    </lineage>
</organism>
<keyword evidence="9 15" id="KW-0560">Oxidoreductase</keyword>
<dbReference type="Gene3D" id="1.10.630.10">
    <property type="entry name" value="Cytochrome P450"/>
    <property type="match status" value="1"/>
</dbReference>
<comment type="pathway">
    <text evidence="3">Secondary metabolite biosynthesis.</text>
</comment>
<evidence type="ECO:0000256" key="2">
    <source>
        <dbReference type="ARBA" id="ARBA00004167"/>
    </source>
</evidence>
<sequence length="542" mass="61562">MSTSSPSSAITVIFLVFLFALVWLLRFGKRESYLPPGPPTLPLLGNIHVLPTRYPHDKFTEWSRQYGGIYSLKIGTGTIIVLSNMTTVKELLDKRNAATASRPKNHVVDVVTRGLYFGLIPNTCGGPNENSQVSTPSQVLVATAKSPQYAETAQVLYDILKSPQDLCDHFSRYAFSLTTSILYGKRCPRPRSSEITAFYEFQFVWTKLLSPGTVPPVDKLPFLDYIPERWASWKALIREVKERHRKLYFGLLDDCENQMKSDVGGNGSFMEDLLGRKEEYGMDREEIGYLGAMMIEGGAETTSSLLKSLVLFLVASPEAQRKAYEEIRRVVGSQRAPDLADFEHLPYIDAVLKEVQRLRPIAPLGLPHETTTTEEYLGYIIPEKTTIFANIYGINTDPEFFEDPESFRPERYLLTEHGTKPGVDDSAFRSDIGFGFGRRICPGMHLAKNSLALNAMNLIWAFEFKPLQDPETGKDVPVDLLDYEEGLVFAPRPYQCHVTPRSSNVVDIIQHQFREAKETFAKYERDLTPEDKEWVREMRKDW</sequence>
<dbReference type="GO" id="GO:0016020">
    <property type="term" value="C:membrane"/>
    <property type="evidence" value="ECO:0007669"/>
    <property type="project" value="UniProtKB-SubCell"/>
</dbReference>
<evidence type="ECO:0000256" key="3">
    <source>
        <dbReference type="ARBA" id="ARBA00005179"/>
    </source>
</evidence>
<evidence type="ECO:0000313" key="18">
    <source>
        <dbReference type="Proteomes" id="UP000054988"/>
    </source>
</evidence>
<keyword evidence="11 15" id="KW-0503">Monooxygenase</keyword>
<dbReference type="PANTHER" id="PTHR46300">
    <property type="entry name" value="P450, PUTATIVE (EUROFUNG)-RELATED-RELATED"/>
    <property type="match status" value="1"/>
</dbReference>
<evidence type="ECO:0000256" key="4">
    <source>
        <dbReference type="ARBA" id="ARBA00010617"/>
    </source>
</evidence>
<feature type="binding site" description="axial binding residue" evidence="14">
    <location>
        <position position="441"/>
    </location>
    <ligand>
        <name>heme</name>
        <dbReference type="ChEBI" id="CHEBI:30413"/>
    </ligand>
    <ligandPart>
        <name>Fe</name>
        <dbReference type="ChEBI" id="CHEBI:18248"/>
    </ligandPart>
</feature>
<gene>
    <name evidence="17" type="ORF">WG66_15653</name>
</gene>
<keyword evidence="8 16" id="KW-1133">Transmembrane helix</keyword>
<feature type="transmembrane region" description="Helical" evidence="16">
    <location>
        <begin position="6"/>
        <end position="25"/>
    </location>
</feature>
<comment type="caution">
    <text evidence="17">The sequence shown here is derived from an EMBL/GenBank/DDBJ whole genome shotgun (WGS) entry which is preliminary data.</text>
</comment>
<keyword evidence="12 16" id="KW-0472">Membrane</keyword>
<keyword evidence="6 16" id="KW-0812">Transmembrane</keyword>
<dbReference type="GO" id="GO:0005506">
    <property type="term" value="F:iron ion binding"/>
    <property type="evidence" value="ECO:0007669"/>
    <property type="project" value="InterPro"/>
</dbReference>
<accession>A0A0W0F625</accession>
<protein>
    <submittedName>
        <fullName evidence="17">Putative cytochrome P450</fullName>
    </submittedName>
</protein>
<dbReference type="InterPro" id="IPR001128">
    <property type="entry name" value="Cyt_P450"/>
</dbReference>
<comment type="subcellular location">
    <subcellularLocation>
        <location evidence="2">Membrane</location>
        <topology evidence="2">Single-pass membrane protein</topology>
    </subcellularLocation>
</comment>